<feature type="domain" description="HTH cro/C1-type" evidence="3">
    <location>
        <begin position="42"/>
        <end position="96"/>
    </location>
</feature>
<dbReference type="PANTHER" id="PTHR46797:SF1">
    <property type="entry name" value="METHYLPHOSPHONATE SYNTHASE"/>
    <property type="match status" value="1"/>
</dbReference>
<dbReference type="InterPro" id="IPR014710">
    <property type="entry name" value="RmlC-like_jellyroll"/>
</dbReference>
<protein>
    <submittedName>
        <fullName evidence="4">Transcriptional regulator with XRE-family HTH domain</fullName>
    </submittedName>
</protein>
<dbReference type="PROSITE" id="PS50943">
    <property type="entry name" value="HTH_CROC1"/>
    <property type="match status" value="1"/>
</dbReference>
<dbReference type="Pfam" id="PF07883">
    <property type="entry name" value="Cupin_2"/>
    <property type="match status" value="1"/>
</dbReference>
<dbReference type="PANTHER" id="PTHR46797">
    <property type="entry name" value="HTH-TYPE TRANSCRIPTIONAL REGULATOR"/>
    <property type="match status" value="1"/>
</dbReference>
<feature type="region of interest" description="Disordered" evidence="2">
    <location>
        <begin position="1"/>
        <end position="32"/>
    </location>
</feature>
<accession>A0ABU1MQK9</accession>
<evidence type="ECO:0000256" key="1">
    <source>
        <dbReference type="ARBA" id="ARBA00023125"/>
    </source>
</evidence>
<dbReference type="Gene3D" id="2.60.120.10">
    <property type="entry name" value="Jelly Rolls"/>
    <property type="match status" value="1"/>
</dbReference>
<dbReference type="CDD" id="cd02209">
    <property type="entry name" value="cupin_XRE_C"/>
    <property type="match status" value="1"/>
</dbReference>
<evidence type="ECO:0000313" key="4">
    <source>
        <dbReference type="EMBL" id="MDR6512641.1"/>
    </source>
</evidence>
<dbReference type="InterPro" id="IPR010982">
    <property type="entry name" value="Lambda_DNA-bd_dom_sf"/>
</dbReference>
<keyword evidence="5" id="KW-1185">Reference proteome</keyword>
<dbReference type="InterPro" id="IPR050807">
    <property type="entry name" value="TransReg_Diox_bact_type"/>
</dbReference>
<dbReference type="Gene3D" id="1.10.260.40">
    <property type="entry name" value="lambda repressor-like DNA-binding domains"/>
    <property type="match status" value="1"/>
</dbReference>
<dbReference type="InterPro" id="IPR013096">
    <property type="entry name" value="Cupin_2"/>
</dbReference>
<evidence type="ECO:0000256" key="2">
    <source>
        <dbReference type="SAM" id="MobiDB-lite"/>
    </source>
</evidence>
<organism evidence="4 5">
    <name type="scientific">Novosphingobium capsulatum</name>
    <dbReference type="NCBI Taxonomy" id="13688"/>
    <lineage>
        <taxon>Bacteria</taxon>
        <taxon>Pseudomonadati</taxon>
        <taxon>Pseudomonadota</taxon>
        <taxon>Alphaproteobacteria</taxon>
        <taxon>Sphingomonadales</taxon>
        <taxon>Sphingomonadaceae</taxon>
        <taxon>Novosphingobium</taxon>
    </lineage>
</organism>
<keyword evidence="1" id="KW-0238">DNA-binding</keyword>
<evidence type="ECO:0000259" key="3">
    <source>
        <dbReference type="PROSITE" id="PS50943"/>
    </source>
</evidence>
<dbReference type="SUPFAM" id="SSF47413">
    <property type="entry name" value="lambda repressor-like DNA-binding domains"/>
    <property type="match status" value="1"/>
</dbReference>
<dbReference type="SUPFAM" id="SSF51182">
    <property type="entry name" value="RmlC-like cupins"/>
    <property type="match status" value="1"/>
</dbReference>
<name>A0ABU1MQK9_9SPHN</name>
<dbReference type="EMBL" id="JAVDRD010000011">
    <property type="protein sequence ID" value="MDR6512641.1"/>
    <property type="molecule type" value="Genomic_DNA"/>
</dbReference>
<dbReference type="RefSeq" id="WP_022675447.1">
    <property type="nucleotide sequence ID" value="NZ_CP140000.1"/>
</dbReference>
<proteinExistence type="predicted"/>
<dbReference type="CDD" id="cd00093">
    <property type="entry name" value="HTH_XRE"/>
    <property type="match status" value="1"/>
</dbReference>
<sequence>MAKRAKAEQAEPSEAVIEQLTTGSGAPSNDPRALEKALGLRVRQLRRQQDLSVADLATAAGLSTGMLSKIENGQISASLTSIHSLAQALSAPISSLFALAEERQDCSFVAAGEGVKIDRRGTKSGHVYQLLGHLMRGDLVIEPYLITLSDRASPYTSFSHAGTELIHVLEGELSYRHGDRRYDLKPGDTLLFDSQAQHGPETMGPGTIRYLSIIAYPRGQAGA</sequence>
<dbReference type="Proteomes" id="UP001184150">
    <property type="component" value="Unassembled WGS sequence"/>
</dbReference>
<dbReference type="InterPro" id="IPR011051">
    <property type="entry name" value="RmlC_Cupin_sf"/>
</dbReference>
<dbReference type="SMART" id="SM00530">
    <property type="entry name" value="HTH_XRE"/>
    <property type="match status" value="1"/>
</dbReference>
<gene>
    <name evidence="4" type="ORF">J2792_003526</name>
</gene>
<dbReference type="Pfam" id="PF13560">
    <property type="entry name" value="HTH_31"/>
    <property type="match status" value="1"/>
</dbReference>
<comment type="caution">
    <text evidence="4">The sequence shown here is derived from an EMBL/GenBank/DDBJ whole genome shotgun (WGS) entry which is preliminary data.</text>
</comment>
<reference evidence="4 5" key="1">
    <citation type="submission" date="2023-07" db="EMBL/GenBank/DDBJ databases">
        <title>Sorghum-associated microbial communities from plants grown in Nebraska, USA.</title>
        <authorList>
            <person name="Schachtman D."/>
        </authorList>
    </citation>
    <scope>NUCLEOTIDE SEQUENCE [LARGE SCALE GENOMIC DNA]</scope>
    <source>
        <strain evidence="4 5">DS1027</strain>
    </source>
</reference>
<dbReference type="InterPro" id="IPR001387">
    <property type="entry name" value="Cro/C1-type_HTH"/>
</dbReference>
<evidence type="ECO:0000313" key="5">
    <source>
        <dbReference type="Proteomes" id="UP001184150"/>
    </source>
</evidence>